<keyword evidence="14" id="KW-0472">Membrane</keyword>
<keyword evidence="6 13" id="KW-0441">Lipid A biosynthesis</keyword>
<keyword evidence="5 13" id="KW-0444">Lipid biosynthesis</keyword>
<dbReference type="InterPro" id="IPR027417">
    <property type="entry name" value="P-loop_NTPase"/>
</dbReference>
<dbReference type="EMBL" id="CP136522">
    <property type="protein sequence ID" value="WOT03890.1"/>
    <property type="molecule type" value="Genomic_DNA"/>
</dbReference>
<dbReference type="EC" id="2.7.1.130" evidence="3 13"/>
<comment type="similarity">
    <text evidence="13">Belongs to the LpxK family.</text>
</comment>
<evidence type="ECO:0000256" key="5">
    <source>
        <dbReference type="ARBA" id="ARBA00022516"/>
    </source>
</evidence>
<evidence type="ECO:0000256" key="12">
    <source>
        <dbReference type="ARBA" id="ARBA00029757"/>
    </source>
</evidence>
<accession>A0ABZ0JUA3</accession>
<evidence type="ECO:0000256" key="1">
    <source>
        <dbReference type="ARBA" id="ARBA00002274"/>
    </source>
</evidence>
<evidence type="ECO:0000256" key="7">
    <source>
        <dbReference type="ARBA" id="ARBA00022679"/>
    </source>
</evidence>
<dbReference type="InterPro" id="IPR003758">
    <property type="entry name" value="LpxK"/>
</dbReference>
<dbReference type="RefSeq" id="WP_310471517.1">
    <property type="nucleotide sequence ID" value="NZ_CP136522.1"/>
</dbReference>
<keyword evidence="14" id="KW-1133">Transmembrane helix</keyword>
<keyword evidence="7 13" id="KW-0808">Transferase</keyword>
<protein>
    <recommendedName>
        <fullName evidence="4 13">Tetraacyldisaccharide 4'-kinase</fullName>
        <ecNumber evidence="3 13">2.7.1.130</ecNumber>
    </recommendedName>
    <alternativeName>
        <fullName evidence="12 13">Lipid A 4'-kinase</fullName>
    </alternativeName>
</protein>
<comment type="catalytic activity">
    <reaction evidence="13">
        <text>a lipid A disaccharide + ATP = a lipid IVA + ADP + H(+)</text>
        <dbReference type="Rhea" id="RHEA:67840"/>
        <dbReference type="ChEBI" id="CHEBI:15378"/>
        <dbReference type="ChEBI" id="CHEBI:30616"/>
        <dbReference type="ChEBI" id="CHEBI:176343"/>
        <dbReference type="ChEBI" id="CHEBI:176425"/>
        <dbReference type="ChEBI" id="CHEBI:456216"/>
        <dbReference type="EC" id="2.7.1.130"/>
    </reaction>
</comment>
<dbReference type="PANTHER" id="PTHR42724:SF1">
    <property type="entry name" value="TETRAACYLDISACCHARIDE 4'-KINASE, MITOCHONDRIAL-RELATED"/>
    <property type="match status" value="1"/>
</dbReference>
<evidence type="ECO:0000256" key="8">
    <source>
        <dbReference type="ARBA" id="ARBA00022741"/>
    </source>
</evidence>
<comment type="function">
    <text evidence="1 13">Transfers the gamma-phosphate of ATP to the 4'-position of a tetraacyldisaccharide 1-phosphate intermediate (termed DS-1-P) to form tetraacyldisaccharide 1,4'-bis-phosphate (lipid IVA).</text>
</comment>
<keyword evidence="10 13" id="KW-0067">ATP-binding</keyword>
<keyword evidence="14" id="KW-0812">Transmembrane</keyword>
<keyword evidence="11 13" id="KW-0443">Lipid metabolism</keyword>
<comment type="pathway">
    <text evidence="2 13">Glycolipid biosynthesis; lipid IV(A) biosynthesis; lipid IV(A) from (3R)-3-hydroxytetradecanoyl-[acyl-carrier-protein] and UDP-N-acetyl-alpha-D-glucosamine: step 6/6.</text>
</comment>
<keyword evidence="8 13" id="KW-0547">Nucleotide-binding</keyword>
<name>A0ABZ0JUA3_9GAMM</name>
<dbReference type="Pfam" id="PF02606">
    <property type="entry name" value="LpxK"/>
    <property type="match status" value="1"/>
</dbReference>
<dbReference type="NCBIfam" id="TIGR00682">
    <property type="entry name" value="lpxK"/>
    <property type="match status" value="1"/>
</dbReference>
<keyword evidence="16" id="KW-1185">Reference proteome</keyword>
<feature type="transmembrane region" description="Helical" evidence="14">
    <location>
        <begin position="17"/>
        <end position="36"/>
    </location>
</feature>
<gene>
    <name evidence="13 15" type="primary">lpxK</name>
    <name evidence="15" type="ORF">RGE70_11095</name>
</gene>
<evidence type="ECO:0000256" key="4">
    <source>
        <dbReference type="ARBA" id="ARBA00016436"/>
    </source>
</evidence>
<evidence type="ECO:0000313" key="15">
    <source>
        <dbReference type="EMBL" id="WOT03890.1"/>
    </source>
</evidence>
<dbReference type="HAMAP" id="MF_00409">
    <property type="entry name" value="LpxK"/>
    <property type="match status" value="1"/>
</dbReference>
<dbReference type="SUPFAM" id="SSF52540">
    <property type="entry name" value="P-loop containing nucleoside triphosphate hydrolases"/>
    <property type="match status" value="1"/>
</dbReference>
<proteinExistence type="inferred from homology"/>
<reference evidence="15 16" key="1">
    <citation type="submission" date="2023-10" db="EMBL/GenBank/DDBJ databases">
        <title>Complete genome sequence of Shewanella sp. DAU334.</title>
        <authorList>
            <person name="Lee Y.-S."/>
            <person name="Jeong H.-R."/>
            <person name="Hwang E.-J."/>
            <person name="Choi Y.-L."/>
            <person name="Kim G.-D."/>
        </authorList>
    </citation>
    <scope>NUCLEOTIDE SEQUENCE [LARGE SCALE GENOMIC DNA]</scope>
    <source>
        <strain evidence="15 16">DAU334</strain>
    </source>
</reference>
<evidence type="ECO:0000256" key="11">
    <source>
        <dbReference type="ARBA" id="ARBA00023098"/>
    </source>
</evidence>
<evidence type="ECO:0000256" key="13">
    <source>
        <dbReference type="HAMAP-Rule" id="MF_00409"/>
    </source>
</evidence>
<keyword evidence="9 13" id="KW-0418">Kinase</keyword>
<evidence type="ECO:0000256" key="9">
    <source>
        <dbReference type="ARBA" id="ARBA00022777"/>
    </source>
</evidence>
<evidence type="ECO:0000256" key="10">
    <source>
        <dbReference type="ARBA" id="ARBA00022840"/>
    </source>
</evidence>
<sequence>MQSWVNKLWYEGHGLRFVLWPLSVLFAGITALRRLLYASGVLKQHTLPVPVIIVGNITVGGSGKTPTVIYLIELLRQQGYKPGVISRGYGVNIKGVRSVRYGDNASQVGDEPAMIVARTGVPMVVGSKRIEAAKQLLSDFDVDIIISDDGLQHYALARDIELIILDGERRLGNGMLLPAGPLREGRWRTSSVDHVIVNGGTAIGTEQQMTLMASQWHLVAANSHKVSKTHAEVKSAAQPMQEQPVVAMAGIGNPNRFFDTLSNLGFTLDKTQAFDDHSAYTEADLSTLAGKRPLLMTEKDAVKCRDFAKDNWWYLAVDAKLSPSFDQQLMASVKQSVIEKKR</sequence>
<evidence type="ECO:0000313" key="16">
    <source>
        <dbReference type="Proteomes" id="UP001529491"/>
    </source>
</evidence>
<organism evidence="15 16">
    <name type="scientific">Shewanella youngdeokensis</name>
    <dbReference type="NCBI Taxonomy" id="2999068"/>
    <lineage>
        <taxon>Bacteria</taxon>
        <taxon>Pseudomonadati</taxon>
        <taxon>Pseudomonadota</taxon>
        <taxon>Gammaproteobacteria</taxon>
        <taxon>Alteromonadales</taxon>
        <taxon>Shewanellaceae</taxon>
        <taxon>Shewanella</taxon>
    </lineage>
</organism>
<evidence type="ECO:0000256" key="14">
    <source>
        <dbReference type="SAM" id="Phobius"/>
    </source>
</evidence>
<feature type="binding site" evidence="13">
    <location>
        <begin position="58"/>
        <end position="65"/>
    </location>
    <ligand>
        <name>ATP</name>
        <dbReference type="ChEBI" id="CHEBI:30616"/>
    </ligand>
</feature>
<dbReference type="Proteomes" id="UP001529491">
    <property type="component" value="Chromosome"/>
</dbReference>
<evidence type="ECO:0000256" key="3">
    <source>
        <dbReference type="ARBA" id="ARBA00012071"/>
    </source>
</evidence>
<evidence type="ECO:0000256" key="6">
    <source>
        <dbReference type="ARBA" id="ARBA00022556"/>
    </source>
</evidence>
<dbReference type="GO" id="GO:0009029">
    <property type="term" value="F:lipid-A 4'-kinase activity"/>
    <property type="evidence" value="ECO:0007669"/>
    <property type="project" value="UniProtKB-EC"/>
</dbReference>
<dbReference type="PANTHER" id="PTHR42724">
    <property type="entry name" value="TETRAACYLDISACCHARIDE 4'-KINASE"/>
    <property type="match status" value="1"/>
</dbReference>
<evidence type="ECO:0000256" key="2">
    <source>
        <dbReference type="ARBA" id="ARBA00004870"/>
    </source>
</evidence>